<dbReference type="InterPro" id="IPR026811">
    <property type="entry name" value="CIZ1"/>
</dbReference>
<feature type="compositionally biased region" description="Basic and acidic residues" evidence="1">
    <location>
        <begin position="562"/>
        <end position="606"/>
    </location>
</feature>
<feature type="region of interest" description="Disordered" evidence="1">
    <location>
        <begin position="242"/>
        <end position="316"/>
    </location>
</feature>
<keyword evidence="3" id="KW-1185">Reference proteome</keyword>
<reference evidence="2" key="1">
    <citation type="submission" date="2019-08" db="EMBL/GenBank/DDBJ databases">
        <title>The genome of the North American firefly Photinus pyralis.</title>
        <authorList>
            <consortium name="Photinus pyralis genome working group"/>
            <person name="Fallon T.R."/>
            <person name="Sander Lower S.E."/>
            <person name="Weng J.-K."/>
        </authorList>
    </citation>
    <scope>NUCLEOTIDE SEQUENCE</scope>
    <source>
        <strain evidence="2">TRF0915ILg1</strain>
        <tissue evidence="2">Whole body</tissue>
    </source>
</reference>
<evidence type="ECO:0000313" key="3">
    <source>
        <dbReference type="Proteomes" id="UP000801492"/>
    </source>
</evidence>
<feature type="compositionally biased region" description="Low complexity" evidence="1">
    <location>
        <begin position="62"/>
        <end position="71"/>
    </location>
</feature>
<feature type="compositionally biased region" description="Low complexity" evidence="1">
    <location>
        <begin position="16"/>
        <end position="35"/>
    </location>
</feature>
<evidence type="ECO:0000256" key="1">
    <source>
        <dbReference type="SAM" id="MobiDB-lite"/>
    </source>
</evidence>
<feature type="compositionally biased region" description="Gly residues" evidence="1">
    <location>
        <begin position="49"/>
        <end position="61"/>
    </location>
</feature>
<gene>
    <name evidence="2" type="ORF">ILUMI_07613</name>
</gene>
<feature type="compositionally biased region" description="Basic and acidic residues" evidence="1">
    <location>
        <begin position="251"/>
        <end position="316"/>
    </location>
</feature>
<feature type="compositionally biased region" description="Low complexity" evidence="1">
    <location>
        <begin position="182"/>
        <end position="198"/>
    </location>
</feature>
<feature type="compositionally biased region" description="Basic and acidic residues" evidence="1">
    <location>
        <begin position="155"/>
        <end position="173"/>
    </location>
</feature>
<feature type="region of interest" description="Disordered" evidence="1">
    <location>
        <begin position="562"/>
        <end position="689"/>
    </location>
</feature>
<feature type="compositionally biased region" description="Basic and acidic residues" evidence="1">
    <location>
        <begin position="453"/>
        <end position="463"/>
    </location>
</feature>
<organism evidence="2 3">
    <name type="scientific">Ignelater luminosus</name>
    <name type="common">Cucubano</name>
    <name type="synonym">Pyrophorus luminosus</name>
    <dbReference type="NCBI Taxonomy" id="2038154"/>
    <lineage>
        <taxon>Eukaryota</taxon>
        <taxon>Metazoa</taxon>
        <taxon>Ecdysozoa</taxon>
        <taxon>Arthropoda</taxon>
        <taxon>Hexapoda</taxon>
        <taxon>Insecta</taxon>
        <taxon>Pterygota</taxon>
        <taxon>Neoptera</taxon>
        <taxon>Endopterygota</taxon>
        <taxon>Coleoptera</taxon>
        <taxon>Polyphaga</taxon>
        <taxon>Elateriformia</taxon>
        <taxon>Elateroidea</taxon>
        <taxon>Elateridae</taxon>
        <taxon>Agrypninae</taxon>
        <taxon>Pyrophorini</taxon>
        <taxon>Ignelater</taxon>
    </lineage>
</organism>
<comment type="caution">
    <text evidence="2">The sequence shown here is derived from an EMBL/GenBank/DDBJ whole genome shotgun (WGS) entry which is preliminary data.</text>
</comment>
<feature type="compositionally biased region" description="Basic and acidic residues" evidence="1">
    <location>
        <begin position="647"/>
        <end position="689"/>
    </location>
</feature>
<name>A0A8K0D380_IGNLU</name>
<feature type="compositionally biased region" description="Polar residues" evidence="1">
    <location>
        <begin position="77"/>
        <end position="88"/>
    </location>
</feature>
<sequence length="689" mass="78662">MSYYRPSFSQTVAMTRGRGFSSSYRGNSGGRSSWGAPSDRGRGTYGSSRGSGGGGGAGGGRFSSSFSNSLDSRSKYPPSSSDRYSGTRSDYDDYHHKSYRSDIPGGSSYSGRDHRSPDRKRLRAEAPSSRRSHEADNFNSSSSSRYQSNSFSDRSFSRDRRPSFSSRRDDFRKPSGPPPSSSPRGGYRGRISSRGVRGARLREGLRRRLVESSYAIRRRVASRVSGDYSRRLKMSRLRSAIARRTALKRRQPSDKDDSDEKGKVSDNEEKKDKEKAETDTEEGGEKKEKDSKKSPKKDATSDKEDKGNESDRDDKSRRKEFIKLVCPHCNTKCVTFSKYSLHLHSSRHMTAMRHVAMKQKSVLARMRLSQRNAQRELEKTTDDLAPRTNFCPLCKLNYKQPKATHQASDSHKSMKKFLMPYCRVCRITFKSPMLYETHICSIEHIKRKSRVDMNGEKSDKDDGSGNDEELENFMTIDSVGDVDDEDDGKKKDIEGKPKEQINVGIEQIRKVEVHYCELCRMYLPRVEENELEKTLSKHCKQRTHMQRYIRYKEDKEIANRAERLQRKETAEKEREKSKVKEEEKGSDNEVKKSEDIKTEEKEKTNGADDEENADDKLWADDVNKDIGDLLAEAESGNKSSDEDEDSHADGERYDRFRYSEKNGEDKKVEDEGKEGTAENKPDADKAEDK</sequence>
<feature type="region of interest" description="Disordered" evidence="1">
    <location>
        <begin position="453"/>
        <end position="495"/>
    </location>
</feature>
<feature type="compositionally biased region" description="Low complexity" evidence="1">
    <location>
        <begin position="137"/>
        <end position="154"/>
    </location>
</feature>
<dbReference type="AlphaFoldDB" id="A0A8K0D380"/>
<dbReference type="EMBL" id="VTPC01003415">
    <property type="protein sequence ID" value="KAF2898568.1"/>
    <property type="molecule type" value="Genomic_DNA"/>
</dbReference>
<dbReference type="PANTHER" id="PTHR15491">
    <property type="match status" value="1"/>
</dbReference>
<proteinExistence type="predicted"/>
<protein>
    <recommendedName>
        <fullName evidence="4">Zinc finger protein on ecdysone puffs</fullName>
    </recommendedName>
</protein>
<feature type="compositionally biased region" description="Basic and acidic residues" evidence="1">
    <location>
        <begin position="614"/>
        <end position="627"/>
    </location>
</feature>
<accession>A0A8K0D380</accession>
<dbReference type="PANTHER" id="PTHR15491:SF18">
    <property type="entry name" value="CIZ1 ZINC FINGER PROTEIN, ISOFORM A"/>
    <property type="match status" value="1"/>
</dbReference>
<dbReference type="Proteomes" id="UP000801492">
    <property type="component" value="Unassembled WGS sequence"/>
</dbReference>
<feature type="compositionally biased region" description="Basic and acidic residues" evidence="1">
    <location>
        <begin position="200"/>
        <end position="210"/>
    </location>
</feature>
<feature type="compositionally biased region" description="Basic and acidic residues" evidence="1">
    <location>
        <begin position="89"/>
        <end position="100"/>
    </location>
</feature>
<dbReference type="OrthoDB" id="6354489at2759"/>
<feature type="region of interest" description="Disordered" evidence="1">
    <location>
        <begin position="1"/>
        <end position="226"/>
    </location>
</feature>
<evidence type="ECO:0000313" key="2">
    <source>
        <dbReference type="EMBL" id="KAF2898568.1"/>
    </source>
</evidence>
<evidence type="ECO:0008006" key="4">
    <source>
        <dbReference type="Google" id="ProtNLM"/>
    </source>
</evidence>